<gene>
    <name evidence="5" type="ORF">E0F76_05220</name>
</gene>
<name>A0A4R5CEP7_9FLAO</name>
<evidence type="ECO:0000256" key="2">
    <source>
        <dbReference type="ARBA" id="ARBA00023239"/>
    </source>
</evidence>
<dbReference type="GO" id="GO:0042597">
    <property type="term" value="C:periplasmic space"/>
    <property type="evidence" value="ECO:0007669"/>
    <property type="project" value="InterPro"/>
</dbReference>
<dbReference type="AlphaFoldDB" id="A0A4R5CEP7"/>
<dbReference type="RefSeq" id="WP_132002334.1">
    <property type="nucleotide sequence ID" value="NZ_SMFK01000002.1"/>
</dbReference>
<keyword evidence="2" id="KW-0456">Lyase</keyword>
<dbReference type="Gene3D" id="1.50.10.100">
    <property type="entry name" value="Chondroitin AC/alginate lyase"/>
    <property type="match status" value="1"/>
</dbReference>
<feature type="chain" id="PRO_5020906012" description="Alginate lyase domain-containing protein" evidence="3">
    <location>
        <begin position="22"/>
        <end position="406"/>
    </location>
</feature>
<feature type="domain" description="Alginate lyase" evidence="4">
    <location>
        <begin position="78"/>
        <end position="356"/>
    </location>
</feature>
<sequence>MKNLKQVTFLLFFSSVLGVSAQNVKESASNFPKTIVLEGAVLQRNRQLIIENDTEKKEALQSLLSKADKMLKARKLYSVMNKKQTPQSGDKHDYMSIGPYWWPDPTKPDGLPYIRKDGLRNPEYYEISDSQEMDRVEDDAETLALAYYFTKEDKYAQWASQVIKTWFLNSETRQNPNLNFGQSIPGINTGRGIGLIETRGLFRVIDAAILIQGSNNWSSEDHLALKKWFSDYLTWLTESPIGKDEADEHNNHGTHYSVQAISYAIFTDHPEIAVAEIETFKNRLESQLKPDGSQPFELTRTKSWNYANMNLDGYFIAARLAENSQIDLWNYQTKEGKNIKSAVDWLLPYLKNEKKWEYEQIQNIGFGETVRILKIASKKYSNPEYDTLAKKIDLKTYQLDSNQLFF</sequence>
<keyword evidence="1 3" id="KW-0732">Signal</keyword>
<evidence type="ECO:0000313" key="6">
    <source>
        <dbReference type="Proteomes" id="UP000295479"/>
    </source>
</evidence>
<protein>
    <recommendedName>
        <fullName evidence="4">Alginate lyase domain-containing protein</fullName>
    </recommendedName>
</protein>
<dbReference type="OrthoDB" id="7210452at2"/>
<keyword evidence="6" id="KW-1185">Reference proteome</keyword>
<evidence type="ECO:0000256" key="1">
    <source>
        <dbReference type="ARBA" id="ARBA00022729"/>
    </source>
</evidence>
<dbReference type="InterPro" id="IPR008929">
    <property type="entry name" value="Chondroitin_lyas"/>
</dbReference>
<dbReference type="Pfam" id="PF05426">
    <property type="entry name" value="Alginate_lyase"/>
    <property type="match status" value="1"/>
</dbReference>
<organism evidence="5 6">
    <name type="scientific">Flavobacterium cellulosilyticum</name>
    <dbReference type="NCBI Taxonomy" id="2541731"/>
    <lineage>
        <taxon>Bacteria</taxon>
        <taxon>Pseudomonadati</taxon>
        <taxon>Bacteroidota</taxon>
        <taxon>Flavobacteriia</taxon>
        <taxon>Flavobacteriales</taxon>
        <taxon>Flavobacteriaceae</taxon>
        <taxon>Flavobacterium</taxon>
    </lineage>
</organism>
<accession>A0A4R5CEP7</accession>
<evidence type="ECO:0000256" key="3">
    <source>
        <dbReference type="SAM" id="SignalP"/>
    </source>
</evidence>
<comment type="caution">
    <text evidence="5">The sequence shown here is derived from an EMBL/GenBank/DDBJ whole genome shotgun (WGS) entry which is preliminary data.</text>
</comment>
<evidence type="ECO:0000259" key="4">
    <source>
        <dbReference type="Pfam" id="PF05426"/>
    </source>
</evidence>
<dbReference type="EMBL" id="SMFK01000002">
    <property type="protein sequence ID" value="TDD98531.1"/>
    <property type="molecule type" value="Genomic_DNA"/>
</dbReference>
<dbReference type="Proteomes" id="UP000295479">
    <property type="component" value="Unassembled WGS sequence"/>
</dbReference>
<evidence type="ECO:0000313" key="5">
    <source>
        <dbReference type="EMBL" id="TDD98531.1"/>
    </source>
</evidence>
<dbReference type="InterPro" id="IPR008397">
    <property type="entry name" value="Alginate_lyase_dom"/>
</dbReference>
<feature type="signal peptide" evidence="3">
    <location>
        <begin position="1"/>
        <end position="21"/>
    </location>
</feature>
<reference evidence="5 6" key="1">
    <citation type="submission" date="2019-03" db="EMBL/GenBank/DDBJ databases">
        <title>Flavobacterium AR-3-4 sp. nov. isolated from arctic soil.</title>
        <authorList>
            <person name="Chaudhary D.K."/>
        </authorList>
    </citation>
    <scope>NUCLEOTIDE SEQUENCE [LARGE SCALE GENOMIC DNA]</scope>
    <source>
        <strain evidence="5 6">AR-3-4</strain>
    </source>
</reference>
<dbReference type="SUPFAM" id="SSF48230">
    <property type="entry name" value="Chondroitin AC/alginate lyase"/>
    <property type="match status" value="1"/>
</dbReference>
<proteinExistence type="predicted"/>
<dbReference type="GO" id="GO:0016829">
    <property type="term" value="F:lyase activity"/>
    <property type="evidence" value="ECO:0007669"/>
    <property type="project" value="UniProtKB-KW"/>
</dbReference>